<evidence type="ECO:0000256" key="4">
    <source>
        <dbReference type="ARBA" id="ARBA00022964"/>
    </source>
</evidence>
<gene>
    <name evidence="8" type="ORF">CWE14_03990</name>
</gene>
<keyword evidence="6" id="KW-0408">Iron</keyword>
<evidence type="ECO:0000256" key="5">
    <source>
        <dbReference type="ARBA" id="ARBA00023002"/>
    </source>
</evidence>
<dbReference type="RefSeq" id="WP_126798210.1">
    <property type="nucleotide sequence ID" value="NZ_PIPO01000002.1"/>
</dbReference>
<dbReference type="GO" id="GO:0031418">
    <property type="term" value="F:L-ascorbic acid binding"/>
    <property type="evidence" value="ECO:0007669"/>
    <property type="project" value="UniProtKB-KW"/>
</dbReference>
<sequence length="327" mass="36790">MTTQHEQAYQLLLKIIQQGFRGQRIPVATLIELASRSAEFTDVWLAHALASSASDKELALVLHFAAEHDLAGLNLLEQFWQPETATQDDTKNFSTTLAEFAIPVNPRAAPLWKALTEPTRLLSSDQSLNADLRQTQLALPDVSLRYLIDHTHRQLEDALLYGHKNEQQILTDVRNNKQFISAVPATDLVVASLTRLMAAAQQQPVSHSEPLIFYRYQQGEEFKWHHDYIVSDAPTVQDELAVFGQRVKTSVLYLNNEFSGGATRFKHWEQEVKPPTGGMVTFNNTNEAGLPIPASLHCGSPVEKGEKWVATLWSRQKPHWLRLGLLA</sequence>
<evidence type="ECO:0000313" key="8">
    <source>
        <dbReference type="EMBL" id="RUO33635.1"/>
    </source>
</evidence>
<reference evidence="8 9" key="1">
    <citation type="journal article" date="2011" name="Front. Microbiol.">
        <title>Genomic signatures of strain selection and enhancement in Bacillus atrophaeus var. globigii, a historical biowarfare simulant.</title>
        <authorList>
            <person name="Gibbons H.S."/>
            <person name="Broomall S.M."/>
            <person name="McNew L.A."/>
            <person name="Daligault H."/>
            <person name="Chapman C."/>
            <person name="Bruce D."/>
            <person name="Karavis M."/>
            <person name="Krepps M."/>
            <person name="McGregor P.A."/>
            <person name="Hong C."/>
            <person name="Park K.H."/>
            <person name="Akmal A."/>
            <person name="Feldman A."/>
            <person name="Lin J.S."/>
            <person name="Chang W.E."/>
            <person name="Higgs B.W."/>
            <person name="Demirev P."/>
            <person name="Lindquist J."/>
            <person name="Liem A."/>
            <person name="Fochler E."/>
            <person name="Read T.D."/>
            <person name="Tapia R."/>
            <person name="Johnson S."/>
            <person name="Bishop-Lilly K.A."/>
            <person name="Detter C."/>
            <person name="Han C."/>
            <person name="Sozhamannan S."/>
            <person name="Rosenzweig C.N."/>
            <person name="Skowronski E.W."/>
        </authorList>
    </citation>
    <scope>NUCLEOTIDE SEQUENCE [LARGE SCALE GENOMIC DNA]</scope>
    <source>
        <strain evidence="8 9">Y4G10-17</strain>
    </source>
</reference>
<dbReference type="PANTHER" id="PTHR10869:SF246">
    <property type="entry name" value="TRANSMEMBRANE PROLYL 4-HYDROXYLASE"/>
    <property type="match status" value="1"/>
</dbReference>
<dbReference type="InterPro" id="IPR005123">
    <property type="entry name" value="Oxoglu/Fe-dep_dioxygenase_dom"/>
</dbReference>
<keyword evidence="2" id="KW-0479">Metal-binding</keyword>
<accession>A0A432WIR3</accession>
<dbReference type="InterPro" id="IPR045054">
    <property type="entry name" value="P4HA-like"/>
</dbReference>
<dbReference type="GO" id="GO:0016705">
    <property type="term" value="F:oxidoreductase activity, acting on paired donors, with incorporation or reduction of molecular oxygen"/>
    <property type="evidence" value="ECO:0007669"/>
    <property type="project" value="InterPro"/>
</dbReference>
<dbReference type="InterPro" id="IPR006620">
    <property type="entry name" value="Pro_4_hyd_alph"/>
</dbReference>
<dbReference type="Proteomes" id="UP000287823">
    <property type="component" value="Unassembled WGS sequence"/>
</dbReference>
<dbReference type="AlphaFoldDB" id="A0A432WIR3"/>
<evidence type="ECO:0000259" key="7">
    <source>
        <dbReference type="PROSITE" id="PS51471"/>
    </source>
</evidence>
<proteinExistence type="predicted"/>
<dbReference type="EMBL" id="PIPO01000002">
    <property type="protein sequence ID" value="RUO33635.1"/>
    <property type="molecule type" value="Genomic_DNA"/>
</dbReference>
<keyword evidence="4" id="KW-0223">Dioxygenase</keyword>
<dbReference type="GO" id="GO:0051213">
    <property type="term" value="F:dioxygenase activity"/>
    <property type="evidence" value="ECO:0007669"/>
    <property type="project" value="UniProtKB-KW"/>
</dbReference>
<evidence type="ECO:0000256" key="1">
    <source>
        <dbReference type="ARBA" id="ARBA00001961"/>
    </source>
</evidence>
<feature type="domain" description="Fe2OG dioxygenase" evidence="7">
    <location>
        <begin position="207"/>
        <end position="316"/>
    </location>
</feature>
<evidence type="ECO:0000313" key="9">
    <source>
        <dbReference type="Proteomes" id="UP000287823"/>
    </source>
</evidence>
<dbReference type="GO" id="GO:0005506">
    <property type="term" value="F:iron ion binding"/>
    <property type="evidence" value="ECO:0007669"/>
    <property type="project" value="InterPro"/>
</dbReference>
<dbReference type="PROSITE" id="PS51471">
    <property type="entry name" value="FE2OG_OXY"/>
    <property type="match status" value="1"/>
</dbReference>
<evidence type="ECO:0000256" key="3">
    <source>
        <dbReference type="ARBA" id="ARBA00022896"/>
    </source>
</evidence>
<dbReference type="InterPro" id="IPR044862">
    <property type="entry name" value="Pro_4_hyd_alph_FE2OG_OXY"/>
</dbReference>
<keyword evidence="3" id="KW-0847">Vitamin C</keyword>
<name>A0A432WIR3_9GAMM</name>
<protein>
    <recommendedName>
        <fullName evidence="7">Fe2OG dioxygenase domain-containing protein</fullName>
    </recommendedName>
</protein>
<keyword evidence="5" id="KW-0560">Oxidoreductase</keyword>
<dbReference type="Pfam" id="PF13640">
    <property type="entry name" value="2OG-FeII_Oxy_3"/>
    <property type="match status" value="1"/>
</dbReference>
<dbReference type="PANTHER" id="PTHR10869">
    <property type="entry name" value="PROLYL 4-HYDROXYLASE ALPHA SUBUNIT"/>
    <property type="match status" value="1"/>
</dbReference>
<dbReference type="Gene3D" id="2.60.120.620">
    <property type="entry name" value="q2cbj1_9rhob like domain"/>
    <property type="match status" value="1"/>
</dbReference>
<comment type="cofactor">
    <cofactor evidence="1">
        <name>L-ascorbate</name>
        <dbReference type="ChEBI" id="CHEBI:38290"/>
    </cofactor>
</comment>
<dbReference type="SMART" id="SM00702">
    <property type="entry name" value="P4Hc"/>
    <property type="match status" value="1"/>
</dbReference>
<keyword evidence="9" id="KW-1185">Reference proteome</keyword>
<evidence type="ECO:0000256" key="2">
    <source>
        <dbReference type="ARBA" id="ARBA00022723"/>
    </source>
</evidence>
<comment type="caution">
    <text evidence="8">The sequence shown here is derived from an EMBL/GenBank/DDBJ whole genome shotgun (WGS) entry which is preliminary data.</text>
</comment>
<organism evidence="8 9">
    <name type="scientific">Aliidiomarina soli</name>
    <dbReference type="NCBI Taxonomy" id="1928574"/>
    <lineage>
        <taxon>Bacteria</taxon>
        <taxon>Pseudomonadati</taxon>
        <taxon>Pseudomonadota</taxon>
        <taxon>Gammaproteobacteria</taxon>
        <taxon>Alteromonadales</taxon>
        <taxon>Idiomarinaceae</taxon>
        <taxon>Aliidiomarina</taxon>
    </lineage>
</organism>
<evidence type="ECO:0000256" key="6">
    <source>
        <dbReference type="ARBA" id="ARBA00023004"/>
    </source>
</evidence>